<dbReference type="Proteomes" id="UP000789396">
    <property type="component" value="Unassembled WGS sequence"/>
</dbReference>
<evidence type="ECO:0000313" key="2">
    <source>
        <dbReference type="EMBL" id="CAG8743618.1"/>
    </source>
</evidence>
<proteinExistence type="predicted"/>
<reference evidence="2" key="1">
    <citation type="submission" date="2021-06" db="EMBL/GenBank/DDBJ databases">
        <authorList>
            <person name="Kallberg Y."/>
            <person name="Tangrot J."/>
            <person name="Rosling A."/>
        </authorList>
    </citation>
    <scope>NUCLEOTIDE SEQUENCE</scope>
    <source>
        <strain evidence="2">IN212</strain>
    </source>
</reference>
<sequence>KTSKNINKEKDNIKEKKKVIKENIDKMNKDNIKEVKNDKEEQ</sequence>
<keyword evidence="1" id="KW-0175">Coiled coil</keyword>
<accession>A0A9N9IR93</accession>
<gene>
    <name evidence="2" type="ORF">RFULGI_LOCUS13067</name>
</gene>
<organism evidence="2 3">
    <name type="scientific">Racocetra fulgida</name>
    <dbReference type="NCBI Taxonomy" id="60492"/>
    <lineage>
        <taxon>Eukaryota</taxon>
        <taxon>Fungi</taxon>
        <taxon>Fungi incertae sedis</taxon>
        <taxon>Mucoromycota</taxon>
        <taxon>Glomeromycotina</taxon>
        <taxon>Glomeromycetes</taxon>
        <taxon>Diversisporales</taxon>
        <taxon>Gigasporaceae</taxon>
        <taxon>Racocetra</taxon>
    </lineage>
</organism>
<protein>
    <submittedName>
        <fullName evidence="2">2677_t:CDS:1</fullName>
    </submittedName>
</protein>
<keyword evidence="3" id="KW-1185">Reference proteome</keyword>
<name>A0A9N9IR93_9GLOM</name>
<evidence type="ECO:0000313" key="3">
    <source>
        <dbReference type="Proteomes" id="UP000789396"/>
    </source>
</evidence>
<feature type="non-terminal residue" evidence="2">
    <location>
        <position position="1"/>
    </location>
</feature>
<evidence type="ECO:0000256" key="1">
    <source>
        <dbReference type="SAM" id="Coils"/>
    </source>
</evidence>
<feature type="coiled-coil region" evidence="1">
    <location>
        <begin position="3"/>
        <end position="30"/>
    </location>
</feature>
<comment type="caution">
    <text evidence="2">The sequence shown here is derived from an EMBL/GenBank/DDBJ whole genome shotgun (WGS) entry which is preliminary data.</text>
</comment>
<dbReference type="EMBL" id="CAJVPZ010033142">
    <property type="protein sequence ID" value="CAG8743618.1"/>
    <property type="molecule type" value="Genomic_DNA"/>
</dbReference>
<dbReference type="AlphaFoldDB" id="A0A9N9IR93"/>